<dbReference type="PANTHER" id="PTHR37507">
    <property type="entry name" value="SPORULATION PROTEIN YDCC"/>
    <property type="match status" value="1"/>
</dbReference>
<dbReference type="SUPFAM" id="SSF89392">
    <property type="entry name" value="Prokaryotic lipoproteins and lipoprotein localization factors"/>
    <property type="match status" value="1"/>
</dbReference>
<evidence type="ECO:0000313" key="1">
    <source>
        <dbReference type="EMBL" id="MCY6957728.1"/>
    </source>
</evidence>
<reference evidence="1" key="1">
    <citation type="submission" date="2022-12" db="EMBL/GenBank/DDBJ databases">
        <title>Clostridium sp. nov., isolated from industrial wastewater.</title>
        <authorList>
            <person name="Jiayan W."/>
        </authorList>
    </citation>
    <scope>NUCLEOTIDE SEQUENCE</scope>
    <source>
        <strain evidence="1">ZC22-4</strain>
    </source>
</reference>
<dbReference type="InterPro" id="IPR052944">
    <property type="entry name" value="Sporulation_related"/>
</dbReference>
<dbReference type="PROSITE" id="PS51257">
    <property type="entry name" value="PROKAR_LIPOPROTEIN"/>
    <property type="match status" value="1"/>
</dbReference>
<name>A0ABT4D6B7_9CLOT</name>
<protein>
    <submittedName>
        <fullName evidence="1">Outer membrane lipoprotein-sorting protein</fullName>
    </submittedName>
</protein>
<proteinExistence type="predicted"/>
<dbReference type="Gene3D" id="2.50.20.10">
    <property type="entry name" value="Lipoprotein localisation LolA/LolB/LppX"/>
    <property type="match status" value="1"/>
</dbReference>
<dbReference type="InterPro" id="IPR029046">
    <property type="entry name" value="LolA/LolB/LppX"/>
</dbReference>
<keyword evidence="2" id="KW-1185">Reference proteome</keyword>
<gene>
    <name evidence="1" type="ORF">OW729_03800</name>
</gene>
<dbReference type="Proteomes" id="UP001144612">
    <property type="component" value="Unassembled WGS sequence"/>
</dbReference>
<sequence length="371" mass="42397">MNKSLKLLLSGFTVSMVLFTGCSMGKTSILPKEIVANAMEVNDKASSYYAEGKILVFENDKVASESEIKEWSSLSQGKYKRRSETISKSRGKTVTTNNGEKVVIYMQEDNKALISKALENKGLTDNSQRKQAMDMLGSMKNTHEMSTLGEEDVNGMKAYHLKATPKQKDSIIGTIEIWVDKKNWFIVKLISQSGNSKIQLEYTKVDFSTKFDESLFNQNLPSNVKIEDLDKKAKENKKKITLTEARKFIGKPILYVEKTSGYDLKEMNLQMYESKIVTDEIIQDYYKNNKKSFNLSIRKEQKLNEKDKKDNAKLQGEKDITIRGKKGMFLDDVIKLITWSENGVSYSFMIEDPNMTFDEAKKVIENMKIMP</sequence>
<keyword evidence="1" id="KW-0449">Lipoprotein</keyword>
<comment type="caution">
    <text evidence="1">The sequence shown here is derived from an EMBL/GenBank/DDBJ whole genome shotgun (WGS) entry which is preliminary data.</text>
</comment>
<dbReference type="PANTHER" id="PTHR37507:SF2">
    <property type="entry name" value="SPORULATION PROTEIN YDCC"/>
    <property type="match status" value="1"/>
</dbReference>
<dbReference type="EMBL" id="JAPQFJ010000003">
    <property type="protein sequence ID" value="MCY6957728.1"/>
    <property type="molecule type" value="Genomic_DNA"/>
</dbReference>
<dbReference type="RefSeq" id="WP_268060122.1">
    <property type="nucleotide sequence ID" value="NZ_JAPQFJ010000003.1"/>
</dbReference>
<organism evidence="1 2">
    <name type="scientific">Clostridium brassicae</name>
    <dbReference type="NCBI Taxonomy" id="2999072"/>
    <lineage>
        <taxon>Bacteria</taxon>
        <taxon>Bacillati</taxon>
        <taxon>Bacillota</taxon>
        <taxon>Clostridia</taxon>
        <taxon>Eubacteriales</taxon>
        <taxon>Clostridiaceae</taxon>
        <taxon>Clostridium</taxon>
    </lineage>
</organism>
<evidence type="ECO:0000313" key="2">
    <source>
        <dbReference type="Proteomes" id="UP001144612"/>
    </source>
</evidence>
<accession>A0ABT4D6B7</accession>